<dbReference type="Gene3D" id="1.10.443.10">
    <property type="entry name" value="Intergrase catalytic core"/>
    <property type="match status" value="1"/>
</dbReference>
<comment type="caution">
    <text evidence="2">The sequence shown here is derived from an EMBL/GenBank/DDBJ whole genome shotgun (WGS) entry which is preliminary data.</text>
</comment>
<dbReference type="NCBIfam" id="NF041502">
    <property type="entry name" value="integrase_1"/>
    <property type="match status" value="1"/>
</dbReference>
<evidence type="ECO:0000256" key="1">
    <source>
        <dbReference type="ARBA" id="ARBA00023172"/>
    </source>
</evidence>
<name>A0ABU5PAY5_9PSED</name>
<dbReference type="InterPro" id="IPR048120">
    <property type="entry name" value="Integrase-like"/>
</dbReference>
<dbReference type="RefSeq" id="WP_278378421.1">
    <property type="nucleotide sequence ID" value="NZ_JAYEET010000041.1"/>
</dbReference>
<gene>
    <name evidence="2" type="ORF">SOP97_13470</name>
</gene>
<dbReference type="EMBL" id="JAYEET010000041">
    <property type="protein sequence ID" value="MEA1606817.1"/>
    <property type="molecule type" value="Genomic_DNA"/>
</dbReference>
<organism evidence="2 3">
    <name type="scientific">Pseudomonas spirodelae</name>
    <dbReference type="NCBI Taxonomy" id="3101751"/>
    <lineage>
        <taxon>Bacteria</taxon>
        <taxon>Pseudomonadati</taxon>
        <taxon>Pseudomonadota</taxon>
        <taxon>Gammaproteobacteria</taxon>
        <taxon>Pseudomonadales</taxon>
        <taxon>Pseudomonadaceae</taxon>
        <taxon>Pseudomonas</taxon>
    </lineage>
</organism>
<accession>A0ABU5PAY5</accession>
<keyword evidence="3" id="KW-1185">Reference proteome</keyword>
<dbReference type="InterPro" id="IPR011010">
    <property type="entry name" value="DNA_brk_join_enz"/>
</dbReference>
<proteinExistence type="predicted"/>
<keyword evidence="1" id="KW-0233">DNA recombination</keyword>
<reference evidence="2 3" key="1">
    <citation type="submission" date="2023-12" db="EMBL/GenBank/DDBJ databases">
        <title>Pseudomonas sp. T5W1.</title>
        <authorList>
            <person name="Maltman C."/>
        </authorList>
    </citation>
    <scope>NUCLEOTIDE SEQUENCE [LARGE SCALE GENOMIC DNA]</scope>
    <source>
        <strain evidence="2 3">T5W1</strain>
    </source>
</reference>
<sequence>MSGQVAPVVVDEELLSREGYKFRLSDDQWRLSKDYNFTVAAVKSLLSPDLYLALRHVLAFYATTASAGYTQSLFYHCKTYLKTITCLLPFSVESLISYRSTLDKNTEWQLASLRTFIRQWHAMGHPGIADEVVQLLSKWRLSAGERGYAVQSMCPDSGPLTDIEMQGVVEAVTTAFGEGRLALVDTALTLTIALTGRRRVQVAGLKIKDLIKQTSKDGIDKFFINFPRAKQHFQGWRSSFSKFAVSEDLWLILQEQAAATQREFASMVGESVAAQLVSELPLFPNLSVLDPSAGLEEQLTMDYLHMRTANLGGVMLRVSDATNVISERTGLPINLTPYRFRYTLGTNLAREGKREYVIAEALDHSDTQHVGVYVKNIPDIVKHINKAVALRLGPIAQAFQGVLIASERDAIRGDDPSSRITNGAQGVGTCGSYGFCGALAPIACYTCNNFQPWLDGPHEAVLDGLINERDSVFEQTGDLKIAAVNDRLILAVSDVVNRCKAMREDDEDV</sequence>
<dbReference type="InterPro" id="IPR013762">
    <property type="entry name" value="Integrase-like_cat_sf"/>
</dbReference>
<protein>
    <submittedName>
        <fullName evidence="2">Site-specific integrase</fullName>
    </submittedName>
</protein>
<evidence type="ECO:0000313" key="2">
    <source>
        <dbReference type="EMBL" id="MEA1606817.1"/>
    </source>
</evidence>
<dbReference type="Proteomes" id="UP001292571">
    <property type="component" value="Unassembled WGS sequence"/>
</dbReference>
<evidence type="ECO:0000313" key="3">
    <source>
        <dbReference type="Proteomes" id="UP001292571"/>
    </source>
</evidence>
<dbReference type="SUPFAM" id="SSF56349">
    <property type="entry name" value="DNA breaking-rejoining enzymes"/>
    <property type="match status" value="1"/>
</dbReference>